<gene>
    <name evidence="2" type="ORF">RFI_27317</name>
</gene>
<keyword evidence="1" id="KW-0472">Membrane</keyword>
<protein>
    <submittedName>
        <fullName evidence="2">Uncharacterized protein</fullName>
    </submittedName>
</protein>
<feature type="non-terminal residue" evidence="2">
    <location>
        <position position="1"/>
    </location>
</feature>
<feature type="transmembrane region" description="Helical" evidence="1">
    <location>
        <begin position="97"/>
        <end position="115"/>
    </location>
</feature>
<accession>X6M9A0</accession>
<feature type="transmembrane region" description="Helical" evidence="1">
    <location>
        <begin position="241"/>
        <end position="258"/>
    </location>
</feature>
<dbReference type="EMBL" id="ASPP01023690">
    <property type="protein sequence ID" value="ETO10057.1"/>
    <property type="molecule type" value="Genomic_DNA"/>
</dbReference>
<evidence type="ECO:0000256" key="1">
    <source>
        <dbReference type="SAM" id="Phobius"/>
    </source>
</evidence>
<dbReference type="AlphaFoldDB" id="X6M9A0"/>
<comment type="caution">
    <text evidence="2">The sequence shown here is derived from an EMBL/GenBank/DDBJ whole genome shotgun (WGS) entry which is preliminary data.</text>
</comment>
<feature type="transmembrane region" description="Helical" evidence="1">
    <location>
        <begin position="208"/>
        <end position="229"/>
    </location>
</feature>
<keyword evidence="1" id="KW-0812">Transmembrane</keyword>
<organism evidence="2 3">
    <name type="scientific">Reticulomyxa filosa</name>
    <dbReference type="NCBI Taxonomy" id="46433"/>
    <lineage>
        <taxon>Eukaryota</taxon>
        <taxon>Sar</taxon>
        <taxon>Rhizaria</taxon>
        <taxon>Retaria</taxon>
        <taxon>Foraminifera</taxon>
        <taxon>Monothalamids</taxon>
        <taxon>Reticulomyxidae</taxon>
        <taxon>Reticulomyxa</taxon>
    </lineage>
</organism>
<feature type="transmembrane region" description="Helical" evidence="1">
    <location>
        <begin position="12"/>
        <end position="35"/>
    </location>
</feature>
<keyword evidence="3" id="KW-1185">Reference proteome</keyword>
<reference evidence="2 3" key="1">
    <citation type="journal article" date="2013" name="Curr. Biol.">
        <title>The Genome of the Foraminiferan Reticulomyxa filosa.</title>
        <authorList>
            <person name="Glockner G."/>
            <person name="Hulsmann N."/>
            <person name="Schleicher M."/>
            <person name="Noegel A.A."/>
            <person name="Eichinger L."/>
            <person name="Gallinger C."/>
            <person name="Pawlowski J."/>
            <person name="Sierra R."/>
            <person name="Euteneuer U."/>
            <person name="Pillet L."/>
            <person name="Moustafa A."/>
            <person name="Platzer M."/>
            <person name="Groth M."/>
            <person name="Szafranski K."/>
            <person name="Schliwa M."/>
        </authorList>
    </citation>
    <scope>NUCLEOTIDE SEQUENCE [LARGE SCALE GENOMIC DNA]</scope>
</reference>
<name>X6M9A0_RETFI</name>
<sequence length="286" mass="32857">FYLFLILLTTFFLLPFFFPSFFFSLFFFFPFFFFLKKKKKLMYFCEQKNEAVKCLASGFYLGGLTTFMVAVVAYFYMGVPTAAYVYQPHFSTPYQPTYQVVLECLVVAFLFTGLLQEGLKYWLVLKTGNNNIVNNIKNKSCIVILCTKMDNTYTHTYTYIHVHKQLAFDDRVATNQVVGASIGIGIGTVLGMLTLSLMIFDMSWLSRVELWCLSVCWQLPLTIFTSYIVGTGVADREVLELNTSVFAVLCMPVFYTTLAYFQEFLIIALHPSIFVKCLILFLCVIV</sequence>
<evidence type="ECO:0000313" key="3">
    <source>
        <dbReference type="Proteomes" id="UP000023152"/>
    </source>
</evidence>
<proteinExistence type="predicted"/>
<dbReference type="Proteomes" id="UP000023152">
    <property type="component" value="Unassembled WGS sequence"/>
</dbReference>
<feature type="transmembrane region" description="Helical" evidence="1">
    <location>
        <begin position="177"/>
        <end position="202"/>
    </location>
</feature>
<keyword evidence="1" id="KW-1133">Transmembrane helix</keyword>
<feature type="transmembrane region" description="Helical" evidence="1">
    <location>
        <begin position="264"/>
        <end position="285"/>
    </location>
</feature>
<evidence type="ECO:0000313" key="2">
    <source>
        <dbReference type="EMBL" id="ETO10057.1"/>
    </source>
</evidence>
<feature type="transmembrane region" description="Helical" evidence="1">
    <location>
        <begin position="55"/>
        <end position="77"/>
    </location>
</feature>